<dbReference type="GO" id="GO:0106408">
    <property type="term" value="F:diadenylate cyclase activity"/>
    <property type="evidence" value="ECO:0007669"/>
    <property type="project" value="UniProtKB-EC"/>
</dbReference>
<dbReference type="InterPro" id="IPR036888">
    <property type="entry name" value="DNA_integrity_DisA_N_sf"/>
</dbReference>
<keyword evidence="3 11" id="KW-0808">Transferase</keyword>
<dbReference type="EC" id="2.7.7.85" evidence="11"/>
<keyword evidence="5 11" id="KW-0547">Nucleotide-binding</keyword>
<dbReference type="GO" id="GO:0003677">
    <property type="term" value="F:DNA binding"/>
    <property type="evidence" value="ECO:0007669"/>
    <property type="project" value="UniProtKB-UniRule"/>
</dbReference>
<evidence type="ECO:0000256" key="7">
    <source>
        <dbReference type="ARBA" id="ARBA00022840"/>
    </source>
</evidence>
<dbReference type="FunFam" id="3.40.1700.10:FF:000001">
    <property type="entry name" value="DNA integrity scanning protein DisA"/>
    <property type="match status" value="1"/>
</dbReference>
<evidence type="ECO:0000256" key="12">
    <source>
        <dbReference type="SAM" id="Coils"/>
    </source>
</evidence>
<comment type="cofactor">
    <cofactor evidence="2 11">
        <name>Mg(2+)</name>
        <dbReference type="ChEBI" id="CHEBI:18420"/>
    </cofactor>
</comment>
<dbReference type="SUPFAM" id="SSF143597">
    <property type="entry name" value="YojJ-like"/>
    <property type="match status" value="1"/>
</dbReference>
<comment type="caution">
    <text evidence="14">The sequence shown here is derived from an EMBL/GenBank/DDBJ whole genome shotgun (WGS) entry which is preliminary data.</text>
</comment>
<evidence type="ECO:0000256" key="3">
    <source>
        <dbReference type="ARBA" id="ARBA00022679"/>
    </source>
</evidence>
<comment type="subunit">
    <text evidence="11">Homooctamer.</text>
</comment>
<dbReference type="HAMAP" id="MF_01438">
    <property type="entry name" value="DisA"/>
    <property type="match status" value="1"/>
</dbReference>
<keyword evidence="10 11" id="KW-0234">DNA repair</keyword>
<reference evidence="15" key="1">
    <citation type="submission" date="2017-09" db="EMBL/GenBank/DDBJ databases">
        <title>Depth-based differentiation of microbial function through sediment-hosted aquifers and enrichment of novel symbionts in the deep terrestrial subsurface.</title>
        <authorList>
            <person name="Probst A.J."/>
            <person name="Ladd B."/>
            <person name="Jarett J.K."/>
            <person name="Geller-Mcgrath D.E."/>
            <person name="Sieber C.M.K."/>
            <person name="Emerson J.B."/>
            <person name="Anantharaman K."/>
            <person name="Thomas B.C."/>
            <person name="Malmstrom R."/>
            <person name="Stieglmeier M."/>
            <person name="Klingl A."/>
            <person name="Woyke T."/>
            <person name="Ryan C.M."/>
            <person name="Banfield J.F."/>
        </authorList>
    </citation>
    <scope>NUCLEOTIDE SEQUENCE [LARGE SCALE GENOMIC DNA]</scope>
</reference>
<dbReference type="InterPro" id="IPR038331">
    <property type="entry name" value="DisA_sf"/>
</dbReference>
<dbReference type="InterPro" id="IPR018906">
    <property type="entry name" value="DNA_integrity_scan_DisA_link"/>
</dbReference>
<feature type="binding site" evidence="11">
    <location>
        <position position="75"/>
    </location>
    <ligand>
        <name>ATP</name>
        <dbReference type="ChEBI" id="CHEBI:30616"/>
    </ligand>
</feature>
<keyword evidence="8 11" id="KW-0460">Magnesium</keyword>
<keyword evidence="9 11" id="KW-0238">DNA-binding</keyword>
<feature type="coiled-coil region" evidence="12">
    <location>
        <begin position="143"/>
        <end position="180"/>
    </location>
</feature>
<proteinExistence type="inferred from homology"/>
<dbReference type="Gene3D" id="3.40.1700.10">
    <property type="entry name" value="DNA integrity scanning protein, DisA, N-terminal domain"/>
    <property type="match status" value="1"/>
</dbReference>
<evidence type="ECO:0000256" key="8">
    <source>
        <dbReference type="ARBA" id="ARBA00022842"/>
    </source>
</evidence>
<evidence type="ECO:0000256" key="2">
    <source>
        <dbReference type="ARBA" id="ARBA00001946"/>
    </source>
</evidence>
<dbReference type="Gene3D" id="1.20.1260.110">
    <property type="entry name" value="DNA integrity scanning linker region"/>
    <property type="match status" value="1"/>
</dbReference>
<name>A0A2M7T8D4_9ACTN</name>
<keyword evidence="12" id="KW-0175">Coiled coil</keyword>
<evidence type="ECO:0000256" key="10">
    <source>
        <dbReference type="ARBA" id="ARBA00023204"/>
    </source>
</evidence>
<evidence type="ECO:0000256" key="4">
    <source>
        <dbReference type="ARBA" id="ARBA00022695"/>
    </source>
</evidence>
<organism evidence="14 15">
    <name type="scientific">Candidatus Aquicultor secundus</name>
    <dbReference type="NCBI Taxonomy" id="1973895"/>
    <lineage>
        <taxon>Bacteria</taxon>
        <taxon>Bacillati</taxon>
        <taxon>Actinomycetota</taxon>
        <taxon>Candidatus Aquicultoria</taxon>
        <taxon>Candidatus Aquicultorales</taxon>
        <taxon>Candidatus Aquicultoraceae</taxon>
        <taxon>Candidatus Aquicultor</taxon>
    </lineage>
</organism>
<evidence type="ECO:0000256" key="11">
    <source>
        <dbReference type="HAMAP-Rule" id="MF_01438"/>
    </source>
</evidence>
<evidence type="ECO:0000256" key="6">
    <source>
        <dbReference type="ARBA" id="ARBA00022763"/>
    </source>
</evidence>
<dbReference type="Pfam" id="PF10635">
    <property type="entry name" value="DisA-linker"/>
    <property type="match status" value="1"/>
</dbReference>
<dbReference type="InterPro" id="IPR010994">
    <property type="entry name" value="RuvA_2-like"/>
</dbReference>
<dbReference type="PANTHER" id="PTHR34185:SF3">
    <property type="entry name" value="DNA INTEGRITY SCANNING PROTEIN DISA"/>
    <property type="match status" value="1"/>
</dbReference>
<keyword evidence="7 11" id="KW-0067">ATP-binding</keyword>
<dbReference type="PROSITE" id="PS51794">
    <property type="entry name" value="DAC"/>
    <property type="match status" value="1"/>
</dbReference>
<feature type="binding site" evidence="11">
    <location>
        <position position="93"/>
    </location>
    <ligand>
        <name>ATP</name>
        <dbReference type="ChEBI" id="CHEBI:30616"/>
    </ligand>
</feature>
<evidence type="ECO:0000256" key="9">
    <source>
        <dbReference type="ARBA" id="ARBA00023125"/>
    </source>
</evidence>
<dbReference type="GO" id="GO:0004016">
    <property type="term" value="F:adenylate cyclase activity"/>
    <property type="evidence" value="ECO:0007669"/>
    <property type="project" value="TreeGrafter"/>
</dbReference>
<evidence type="ECO:0000259" key="13">
    <source>
        <dbReference type="PROSITE" id="PS51794"/>
    </source>
</evidence>
<feature type="binding site" evidence="11">
    <location>
        <begin position="106"/>
        <end position="110"/>
    </location>
    <ligand>
        <name>ATP</name>
        <dbReference type="ChEBI" id="CHEBI:30616"/>
    </ligand>
</feature>
<dbReference type="RefSeq" id="WP_286976515.1">
    <property type="nucleotide sequence ID" value="NZ_MNXI01000107.1"/>
</dbReference>
<dbReference type="NCBIfam" id="NF010009">
    <property type="entry name" value="PRK13482.1"/>
    <property type="match status" value="1"/>
</dbReference>
<dbReference type="PANTHER" id="PTHR34185">
    <property type="entry name" value="DIADENYLATE CYCLASE"/>
    <property type="match status" value="1"/>
</dbReference>
<sequence length="357" mass="40360">MHFDRRAEKELVRALEKVAPGTELREGLEHILSARFGALIIIGDVEEVESLCNGGFELSVEFSAQRLFELAKMDGAIIMDQGLSRILRANVHLVPDPTLPTSETGMRHRTAERVARQTKALVISISQRRDIISLYLDGIKYALQDIRILLAKANQALQTLEKYKVRLDEVLANLSALEFEDLVTLLDVVTVLQRSEMFGRVSREIDRYISELGTEGRLIRMQLDELSGNTEEKSTTIIKDYALEPDKVDEIKDKLADLTPEALLDLSKIAQILGYEEVVDLFEQPVHSRGYRLLSEIPRLPLSAIDKIVGRFHNLQAIMNASIDELNLVDNIGTARAKAIKDGLQRLKEYNILERYI</sequence>
<dbReference type="SUPFAM" id="SSF47781">
    <property type="entry name" value="RuvA domain 2-like"/>
    <property type="match status" value="1"/>
</dbReference>
<evidence type="ECO:0000313" key="15">
    <source>
        <dbReference type="Proteomes" id="UP000230956"/>
    </source>
</evidence>
<protein>
    <recommendedName>
        <fullName evidence="11">DNA integrity scanning protein DisA</fullName>
    </recommendedName>
    <alternativeName>
        <fullName evidence="11">Cyclic di-AMP synthase</fullName>
        <shortName evidence="11">c-di-AMP synthase</shortName>
    </alternativeName>
    <alternativeName>
        <fullName evidence="11">Diadenylate cyclase</fullName>
        <ecNumber evidence="11">2.7.7.85</ecNumber>
    </alternativeName>
</protein>
<dbReference type="InterPro" id="IPR050338">
    <property type="entry name" value="DisA"/>
</dbReference>
<dbReference type="AlphaFoldDB" id="A0A2M7T8D4"/>
<comment type="function">
    <text evidence="11">Participates in a DNA-damage check-point. DisA forms globular foci that rapidly scan along the chromosomes searching for lesions.</text>
</comment>
<evidence type="ECO:0000313" key="14">
    <source>
        <dbReference type="EMBL" id="PIZ39458.1"/>
    </source>
</evidence>
<dbReference type="GO" id="GO:0005524">
    <property type="term" value="F:ATP binding"/>
    <property type="evidence" value="ECO:0007669"/>
    <property type="project" value="UniProtKB-UniRule"/>
</dbReference>
<accession>A0A2M7T8D4</accession>
<keyword evidence="4 11" id="KW-0548">Nucleotidyltransferase</keyword>
<keyword evidence="6 11" id="KW-0227">DNA damage</keyword>
<evidence type="ECO:0000256" key="1">
    <source>
        <dbReference type="ARBA" id="ARBA00000877"/>
    </source>
</evidence>
<gene>
    <name evidence="11" type="primary">disA</name>
    <name evidence="14" type="ORF">COY37_05015</name>
</gene>
<dbReference type="Pfam" id="PF02457">
    <property type="entry name" value="DAC"/>
    <property type="match status" value="1"/>
</dbReference>
<dbReference type="EMBL" id="PFNG01000120">
    <property type="protein sequence ID" value="PIZ39458.1"/>
    <property type="molecule type" value="Genomic_DNA"/>
</dbReference>
<dbReference type="InterPro" id="IPR023763">
    <property type="entry name" value="DNA_integrity_scanning_protein"/>
</dbReference>
<comment type="catalytic activity">
    <reaction evidence="1 11">
        <text>2 ATP = 3',3'-c-di-AMP + 2 diphosphate</text>
        <dbReference type="Rhea" id="RHEA:35655"/>
        <dbReference type="ChEBI" id="CHEBI:30616"/>
        <dbReference type="ChEBI" id="CHEBI:33019"/>
        <dbReference type="ChEBI" id="CHEBI:71500"/>
        <dbReference type="EC" id="2.7.7.85"/>
    </reaction>
</comment>
<feature type="domain" description="DAC" evidence="13">
    <location>
        <begin position="8"/>
        <end position="146"/>
    </location>
</feature>
<dbReference type="InterPro" id="IPR003390">
    <property type="entry name" value="DNA_integrity_scan_DisA_N"/>
</dbReference>
<comment type="similarity">
    <text evidence="11">Belongs to the DisA family.</text>
</comment>
<dbReference type="GO" id="GO:0006281">
    <property type="term" value="P:DNA repair"/>
    <property type="evidence" value="ECO:0007669"/>
    <property type="project" value="UniProtKB-UniRule"/>
</dbReference>
<evidence type="ECO:0000256" key="5">
    <source>
        <dbReference type="ARBA" id="ARBA00022741"/>
    </source>
</evidence>
<dbReference type="Proteomes" id="UP000230956">
    <property type="component" value="Unassembled WGS sequence"/>
</dbReference>
<dbReference type="Gene3D" id="1.10.150.20">
    <property type="entry name" value="5' to 3' exonuclease, C-terminal subdomain"/>
    <property type="match status" value="1"/>
</dbReference>
<comment type="function">
    <text evidence="11">Has also diadenylate cyclase activity, catalyzing the condensation of 2 ATP molecules into cyclic di-AMP (c-di-AMP). c-di-AMP likely acts as a signaling molecule that may couple DNA integrity with a cellular process.</text>
</comment>